<dbReference type="EMBL" id="QWGR01000022">
    <property type="protein sequence ID" value="RIJ45640.1"/>
    <property type="molecule type" value="Genomic_DNA"/>
</dbReference>
<organism evidence="3 4">
    <name type="scientific">Maribellus luteus</name>
    <dbReference type="NCBI Taxonomy" id="2305463"/>
    <lineage>
        <taxon>Bacteria</taxon>
        <taxon>Pseudomonadati</taxon>
        <taxon>Bacteroidota</taxon>
        <taxon>Bacteroidia</taxon>
        <taxon>Marinilabiliales</taxon>
        <taxon>Prolixibacteraceae</taxon>
        <taxon>Maribellus</taxon>
    </lineage>
</organism>
<evidence type="ECO:0000313" key="3">
    <source>
        <dbReference type="EMBL" id="RIJ45640.1"/>
    </source>
</evidence>
<protein>
    <submittedName>
        <fullName evidence="3">DUF4157 domain-containing protein</fullName>
    </submittedName>
</protein>
<keyword evidence="4" id="KW-1185">Reference proteome</keyword>
<dbReference type="Pfam" id="PF13699">
    <property type="entry name" value="eCIS_core"/>
    <property type="match status" value="1"/>
</dbReference>
<feature type="compositionally biased region" description="Polar residues" evidence="1">
    <location>
        <begin position="1"/>
        <end position="16"/>
    </location>
</feature>
<accession>A0A399SPK7</accession>
<name>A0A399SPK7_9BACT</name>
<dbReference type="AlphaFoldDB" id="A0A399SPK7"/>
<feature type="compositionally biased region" description="Polar residues" evidence="1">
    <location>
        <begin position="28"/>
        <end position="55"/>
    </location>
</feature>
<dbReference type="InterPro" id="IPR025295">
    <property type="entry name" value="eCIS_core_dom"/>
</dbReference>
<reference evidence="3 4" key="1">
    <citation type="submission" date="2018-08" db="EMBL/GenBank/DDBJ databases">
        <title>Pallidiluteibacterium maritimus gen. nov., sp. nov., isolated from coastal sediment.</title>
        <authorList>
            <person name="Zhou L.Y."/>
        </authorList>
    </citation>
    <scope>NUCLEOTIDE SEQUENCE [LARGE SCALE GENOMIC DNA]</scope>
    <source>
        <strain evidence="3 4">XSD2</strain>
    </source>
</reference>
<proteinExistence type="predicted"/>
<feature type="region of interest" description="Disordered" evidence="1">
    <location>
        <begin position="1"/>
        <end position="64"/>
    </location>
</feature>
<feature type="region of interest" description="Disordered" evidence="1">
    <location>
        <begin position="174"/>
        <end position="201"/>
    </location>
</feature>
<sequence length="467" mass="51618">MNTFADTTQENKSQSVAKAASQKHDSNESVSQFADNRPETVTQRQLQEMANNSPHTAPAHQLKAMADDHPAQAPMPVQMKENNTGLPDDLKAGIENLSGYPMDDVKVHYHSDKPAQLQAHAYAQGTDIHIASGQEKHLPHEAWHVVQQKQGRVKATMQMKSGVNVNDDAGLEQEADTMGERASKLGSAQKSTDKSAKKPANISDSDVVQAFGLANVVLNIDEESRQPFVDRINFKERVPTTTPGSSQGDHTVAEALIEASIKSLEYNFIPDFLEGLLSLISRNLTGAEQAQHTEETGEARYTIDPGSVYQEIDQIRMQYTEISPFLISQKLSDITTKVWRLLSKRDLTAFDRKEGMTTGGGNGVDEAAAMREIRALEVPEVGWNQQPFIDRVANILAQLIDIKETTMPDENQQKICRRAAEHVGDVLYIQSSDWKNRVAASVYNLKHANVDGKRMAPAPAPPQFNFL</sequence>
<comment type="caution">
    <text evidence="3">The sequence shown here is derived from an EMBL/GenBank/DDBJ whole genome shotgun (WGS) entry which is preliminary data.</text>
</comment>
<dbReference type="Proteomes" id="UP000265926">
    <property type="component" value="Unassembled WGS sequence"/>
</dbReference>
<feature type="domain" description="eCIS core" evidence="2">
    <location>
        <begin position="86"/>
        <end position="151"/>
    </location>
</feature>
<dbReference type="RefSeq" id="WP_119440235.1">
    <property type="nucleotide sequence ID" value="NZ_QWGR01000022.1"/>
</dbReference>
<evidence type="ECO:0000259" key="2">
    <source>
        <dbReference type="Pfam" id="PF13699"/>
    </source>
</evidence>
<gene>
    <name evidence="3" type="ORF">D1614_22380</name>
</gene>
<evidence type="ECO:0000313" key="4">
    <source>
        <dbReference type="Proteomes" id="UP000265926"/>
    </source>
</evidence>
<evidence type="ECO:0000256" key="1">
    <source>
        <dbReference type="SAM" id="MobiDB-lite"/>
    </source>
</evidence>
<dbReference type="OrthoDB" id="292792at2"/>